<organism evidence="2 3">
    <name type="scientific">Alteromonas halophila</name>
    <dbReference type="NCBI Taxonomy" id="516698"/>
    <lineage>
        <taxon>Bacteria</taxon>
        <taxon>Pseudomonadati</taxon>
        <taxon>Pseudomonadota</taxon>
        <taxon>Gammaproteobacteria</taxon>
        <taxon>Alteromonadales</taxon>
        <taxon>Alteromonadaceae</taxon>
        <taxon>Alteromonas/Salinimonas group</taxon>
        <taxon>Alteromonas</taxon>
    </lineage>
</organism>
<dbReference type="Pfam" id="PF03831">
    <property type="entry name" value="YjdM"/>
    <property type="match status" value="1"/>
</dbReference>
<comment type="caution">
    <text evidence="2">The sequence shown here is derived from an EMBL/GenBank/DDBJ whole genome shotgun (WGS) entry which is preliminary data.</text>
</comment>
<evidence type="ECO:0000313" key="3">
    <source>
        <dbReference type="Proteomes" id="UP000631300"/>
    </source>
</evidence>
<keyword evidence="3" id="KW-1185">Reference proteome</keyword>
<accession>A0A918JJE0</accession>
<reference evidence="2" key="2">
    <citation type="submission" date="2020-09" db="EMBL/GenBank/DDBJ databases">
        <authorList>
            <person name="Sun Q."/>
            <person name="Kim S."/>
        </authorList>
    </citation>
    <scope>NUCLEOTIDE SEQUENCE</scope>
    <source>
        <strain evidence="2">KCTC 22164</strain>
    </source>
</reference>
<evidence type="ECO:0000259" key="1">
    <source>
        <dbReference type="SMART" id="SM00782"/>
    </source>
</evidence>
<dbReference type="Proteomes" id="UP000631300">
    <property type="component" value="Unassembled WGS sequence"/>
</dbReference>
<protein>
    <submittedName>
        <fullName evidence="2">PhnA domain protein</fullName>
    </submittedName>
</protein>
<feature type="domain" description="PhnA protein N-terminal proteobacterial" evidence="1">
    <location>
        <begin position="5"/>
        <end position="51"/>
    </location>
</feature>
<dbReference type="AlphaFoldDB" id="A0A918JJE0"/>
<dbReference type="SUPFAM" id="SSF82057">
    <property type="entry name" value="Prokaryotic SH3-related domain"/>
    <property type="match status" value="1"/>
</dbReference>
<reference evidence="2" key="1">
    <citation type="journal article" date="2014" name="Int. J. Syst. Evol. Microbiol.">
        <title>Complete genome sequence of Corynebacterium casei LMG S-19264T (=DSM 44701T), isolated from a smear-ripened cheese.</title>
        <authorList>
            <consortium name="US DOE Joint Genome Institute (JGI-PGF)"/>
            <person name="Walter F."/>
            <person name="Albersmeier A."/>
            <person name="Kalinowski J."/>
            <person name="Ruckert C."/>
        </authorList>
    </citation>
    <scope>NUCLEOTIDE SEQUENCE</scope>
    <source>
        <strain evidence="2">KCTC 22164</strain>
    </source>
</reference>
<sequence length="187" mass="20315">MIEQAVRERAEGQCELCQSQLPLSLYAIPDSPVQDAGSTLALCETCQIQLSGDQAPDMNHWRCLSDAIWSTVPGVQVVAWRMLQQLNSEAWAQDLIDIAYLQDDVRVWAEAGLADADMPSTTDSNGTVLNAGDTVHLVKDLPVKGAGFTAKRGTMVRNISLTQNPDHIEGKVNGTHIVIIAGYTKKV</sequence>
<proteinExistence type="predicted"/>
<dbReference type="EMBL" id="BMXP01000003">
    <property type="protein sequence ID" value="GGW83354.1"/>
    <property type="molecule type" value="Genomic_DNA"/>
</dbReference>
<dbReference type="InterPro" id="IPR013991">
    <property type="entry name" value="PhnaA_N_proteobac"/>
</dbReference>
<gene>
    <name evidence="2" type="ORF">GCM10007391_16000</name>
</gene>
<dbReference type="Gene3D" id="2.30.30.40">
    <property type="entry name" value="SH3 Domains"/>
    <property type="match status" value="1"/>
</dbReference>
<dbReference type="SMART" id="SM00782">
    <property type="entry name" value="PhnA_Zn_Ribbon"/>
    <property type="match status" value="1"/>
</dbReference>
<dbReference type="RefSeq" id="WP_189405167.1">
    <property type="nucleotide sequence ID" value="NZ_BMXP01000003.1"/>
</dbReference>
<name>A0A918JJE0_9ALTE</name>
<evidence type="ECO:0000313" key="2">
    <source>
        <dbReference type="EMBL" id="GGW83354.1"/>
    </source>
</evidence>
<dbReference type="InterPro" id="IPR013988">
    <property type="entry name" value="YjdM_C"/>
</dbReference>